<evidence type="ECO:0000259" key="2">
    <source>
        <dbReference type="Pfam" id="PF21599"/>
    </source>
</evidence>
<keyword evidence="4" id="KW-1185">Reference proteome</keyword>
<evidence type="ECO:0000313" key="4">
    <source>
        <dbReference type="Proteomes" id="UP000821853"/>
    </source>
</evidence>
<protein>
    <recommendedName>
        <fullName evidence="2">ZSWIM3 N-terminal domain-containing protein</fullName>
    </recommendedName>
</protein>
<evidence type="ECO:0000256" key="1">
    <source>
        <dbReference type="SAM" id="MobiDB-lite"/>
    </source>
</evidence>
<feature type="domain" description="ZSWIM3 N-terminal" evidence="2">
    <location>
        <begin position="43"/>
        <end position="114"/>
    </location>
</feature>
<accession>A0A9J6GBP0</accession>
<dbReference type="EMBL" id="JABSTR010000006">
    <property type="protein sequence ID" value="KAH9372829.1"/>
    <property type="molecule type" value="Genomic_DNA"/>
</dbReference>
<dbReference type="Pfam" id="PF21599">
    <property type="entry name" value="ZSWIM3_N"/>
    <property type="match status" value="1"/>
</dbReference>
<feature type="compositionally biased region" description="Low complexity" evidence="1">
    <location>
        <begin position="16"/>
        <end position="32"/>
    </location>
</feature>
<dbReference type="OrthoDB" id="6512244at2759"/>
<gene>
    <name evidence="3" type="ORF">HPB48_021550</name>
</gene>
<dbReference type="PANTHER" id="PTHR47086">
    <property type="entry name" value="BTB DOMAIN-CONTAINING PROTEIN"/>
    <property type="match status" value="1"/>
</dbReference>
<dbReference type="Proteomes" id="UP000821853">
    <property type="component" value="Chromosome 4"/>
</dbReference>
<dbReference type="InterPro" id="IPR040854">
    <property type="entry name" value="ZSWIM9"/>
</dbReference>
<dbReference type="InterPro" id="IPR048325">
    <property type="entry name" value="ZSWIM3_N"/>
</dbReference>
<dbReference type="AlphaFoldDB" id="A0A9J6GBP0"/>
<reference evidence="3 4" key="1">
    <citation type="journal article" date="2020" name="Cell">
        <title>Large-Scale Comparative Analyses of Tick Genomes Elucidate Their Genetic Diversity and Vector Capacities.</title>
        <authorList>
            <consortium name="Tick Genome and Microbiome Consortium (TIGMIC)"/>
            <person name="Jia N."/>
            <person name="Wang J."/>
            <person name="Shi W."/>
            <person name="Du L."/>
            <person name="Sun Y."/>
            <person name="Zhan W."/>
            <person name="Jiang J.F."/>
            <person name="Wang Q."/>
            <person name="Zhang B."/>
            <person name="Ji P."/>
            <person name="Bell-Sakyi L."/>
            <person name="Cui X.M."/>
            <person name="Yuan T.T."/>
            <person name="Jiang B.G."/>
            <person name="Yang W.F."/>
            <person name="Lam T.T."/>
            <person name="Chang Q.C."/>
            <person name="Ding S.J."/>
            <person name="Wang X.J."/>
            <person name="Zhu J.G."/>
            <person name="Ruan X.D."/>
            <person name="Zhao L."/>
            <person name="Wei J.T."/>
            <person name="Ye R.Z."/>
            <person name="Que T.C."/>
            <person name="Du C.H."/>
            <person name="Zhou Y.H."/>
            <person name="Cheng J.X."/>
            <person name="Dai P.F."/>
            <person name="Guo W.B."/>
            <person name="Han X.H."/>
            <person name="Huang E.J."/>
            <person name="Li L.F."/>
            <person name="Wei W."/>
            <person name="Gao Y.C."/>
            <person name="Liu J.Z."/>
            <person name="Shao H.Z."/>
            <person name="Wang X."/>
            <person name="Wang C.C."/>
            <person name="Yang T.C."/>
            <person name="Huo Q.B."/>
            <person name="Li W."/>
            <person name="Chen H.Y."/>
            <person name="Chen S.E."/>
            <person name="Zhou L.G."/>
            <person name="Ni X.B."/>
            <person name="Tian J.H."/>
            <person name="Sheng Y."/>
            <person name="Liu T."/>
            <person name="Pan Y.S."/>
            <person name="Xia L.Y."/>
            <person name="Li J."/>
            <person name="Zhao F."/>
            <person name="Cao W.C."/>
        </authorList>
    </citation>
    <scope>NUCLEOTIDE SEQUENCE [LARGE SCALE GENOMIC DNA]</scope>
    <source>
        <strain evidence="3">HaeL-2018</strain>
    </source>
</reference>
<evidence type="ECO:0000313" key="3">
    <source>
        <dbReference type="EMBL" id="KAH9372829.1"/>
    </source>
</evidence>
<organism evidence="3 4">
    <name type="scientific">Haemaphysalis longicornis</name>
    <name type="common">Bush tick</name>
    <dbReference type="NCBI Taxonomy" id="44386"/>
    <lineage>
        <taxon>Eukaryota</taxon>
        <taxon>Metazoa</taxon>
        <taxon>Ecdysozoa</taxon>
        <taxon>Arthropoda</taxon>
        <taxon>Chelicerata</taxon>
        <taxon>Arachnida</taxon>
        <taxon>Acari</taxon>
        <taxon>Parasitiformes</taxon>
        <taxon>Ixodida</taxon>
        <taxon>Ixodoidea</taxon>
        <taxon>Ixodidae</taxon>
        <taxon>Haemaphysalinae</taxon>
        <taxon>Haemaphysalis</taxon>
    </lineage>
</organism>
<sequence length="121" mass="13183">MSDDDDFVETPPSSEQAGPSSTQQAAPSPASTGLTDTPELTFRLGDQFSSFAELEKKVTTYSSAHFVQLWKRDARTIEAAKKRVGKIASKMSDVLKYHSVKYCCVHGGKKFATKASTRTSS</sequence>
<comment type="caution">
    <text evidence="3">The sequence shown here is derived from an EMBL/GenBank/DDBJ whole genome shotgun (WGS) entry which is preliminary data.</text>
</comment>
<dbReference type="PANTHER" id="PTHR47086:SF4">
    <property type="entry name" value="BTB DOMAIN-CONTAINING PROTEIN"/>
    <property type="match status" value="1"/>
</dbReference>
<feature type="region of interest" description="Disordered" evidence="1">
    <location>
        <begin position="1"/>
        <end position="37"/>
    </location>
</feature>
<name>A0A9J6GBP0_HAELO</name>
<dbReference type="VEuPathDB" id="VectorBase:HLOH_045164"/>
<proteinExistence type="predicted"/>